<evidence type="ECO:0000256" key="1">
    <source>
        <dbReference type="SAM" id="Phobius"/>
    </source>
</evidence>
<evidence type="ECO:0000313" key="5">
    <source>
        <dbReference type="Proteomes" id="UP000297014"/>
    </source>
</evidence>
<organism evidence="2 4">
    <name type="scientific">Alkalihalobacillus alcalophilus ATCC 27647 = CGMCC 1.3604</name>
    <dbReference type="NCBI Taxonomy" id="1218173"/>
    <lineage>
        <taxon>Bacteria</taxon>
        <taxon>Bacillati</taxon>
        <taxon>Bacillota</taxon>
        <taxon>Bacilli</taxon>
        <taxon>Bacillales</taxon>
        <taxon>Bacillaceae</taxon>
        <taxon>Alkalihalobacillus</taxon>
    </lineage>
</organism>
<evidence type="ECO:0000313" key="2">
    <source>
        <dbReference type="EMBL" id="KGA97591.1"/>
    </source>
</evidence>
<keyword evidence="1" id="KW-1133">Transmembrane helix</keyword>
<accession>A0A094WL51</accession>
<gene>
    <name evidence="3" type="ORF">AJ85_10910</name>
    <name evidence="2" type="ORF">BALCAV_0209600</name>
</gene>
<dbReference type="AlphaFoldDB" id="A0A094WL51"/>
<feature type="transmembrane region" description="Helical" evidence="1">
    <location>
        <begin position="41"/>
        <end position="64"/>
    </location>
</feature>
<feature type="transmembrane region" description="Helical" evidence="1">
    <location>
        <begin position="114"/>
        <end position="134"/>
    </location>
</feature>
<evidence type="ECO:0000313" key="4">
    <source>
        <dbReference type="Proteomes" id="UP000002754"/>
    </source>
</evidence>
<sequence length="136" mass="15655">MKYFYYLLLWILFIGAALFLLELSVIWRYSPFFSARPLTNFVSFLTPFIIYWSFGAILGGTRIASFVKNYSKYKINYIKLCTLGILPLIGTLAIDLTSNYSVNTFILTPFELQQIKVLLLILSGFYTVTSIESVKE</sequence>
<dbReference type="Proteomes" id="UP000297014">
    <property type="component" value="Unassembled WGS sequence"/>
</dbReference>
<dbReference type="Proteomes" id="UP000002754">
    <property type="component" value="Unassembled WGS sequence"/>
</dbReference>
<dbReference type="EMBL" id="JALP01000154">
    <property type="protein sequence ID" value="THG90427.1"/>
    <property type="molecule type" value="Genomic_DNA"/>
</dbReference>
<protein>
    <submittedName>
        <fullName evidence="2">Uncharacterized protein</fullName>
    </submittedName>
</protein>
<keyword evidence="1" id="KW-0472">Membrane</keyword>
<feature type="transmembrane region" description="Helical" evidence="1">
    <location>
        <begin position="76"/>
        <end position="94"/>
    </location>
</feature>
<keyword evidence="1" id="KW-0812">Transmembrane</keyword>
<reference evidence="3 5" key="2">
    <citation type="submission" date="2014-01" db="EMBL/GenBank/DDBJ databases">
        <title>Draft genome sequencing of Bacillus alcalophilus CGMCC 1.3604.</title>
        <authorList>
            <person name="Yang J."/>
            <person name="Diao L."/>
            <person name="Yang S."/>
        </authorList>
    </citation>
    <scope>NUCLEOTIDE SEQUENCE [LARGE SCALE GENOMIC DNA]</scope>
    <source>
        <strain evidence="3 5">CGMCC 1.3604</strain>
    </source>
</reference>
<comment type="caution">
    <text evidence="2">The sequence shown here is derived from an EMBL/GenBank/DDBJ whole genome shotgun (WGS) entry which is preliminary data.</text>
</comment>
<dbReference type="RefSeq" id="WP_003323123.1">
    <property type="nucleotide sequence ID" value="NZ_ALPT02000026.1"/>
</dbReference>
<keyword evidence="4" id="KW-1185">Reference proteome</keyword>
<feature type="transmembrane region" description="Helical" evidence="1">
    <location>
        <begin position="7"/>
        <end position="29"/>
    </location>
</feature>
<name>A0A094WL51_ALKAL</name>
<proteinExistence type="predicted"/>
<evidence type="ECO:0000313" key="3">
    <source>
        <dbReference type="EMBL" id="THG90427.1"/>
    </source>
</evidence>
<reference evidence="2 4" key="1">
    <citation type="journal article" date="2014" name="Genome Announc.">
        <title>Draft Genome Sequence of Bacillus alcalophilus AV1934, a Classic Alkaliphile Isolated from Human Feces in 1934.</title>
        <authorList>
            <person name="Attie O."/>
            <person name="Jayaprakash A."/>
            <person name="Shah H."/>
            <person name="Paulsen I.T."/>
            <person name="Morino M."/>
            <person name="Takahashi Y."/>
            <person name="Narumi I."/>
            <person name="Sachidanandam R."/>
            <person name="Satoh K."/>
            <person name="Ito M."/>
            <person name="Krulwich T.A."/>
        </authorList>
    </citation>
    <scope>NUCLEOTIDE SEQUENCE [LARGE SCALE GENOMIC DNA]</scope>
    <source>
        <strain evidence="2 4">AV1934</strain>
    </source>
</reference>
<dbReference type="EMBL" id="ALPT02000026">
    <property type="protein sequence ID" value="KGA97591.1"/>
    <property type="molecule type" value="Genomic_DNA"/>
</dbReference>